<evidence type="ECO:0000313" key="9">
    <source>
        <dbReference type="EMBL" id="CAB4647418.1"/>
    </source>
</evidence>
<evidence type="ECO:0000256" key="6">
    <source>
        <dbReference type="ARBA" id="ARBA00023136"/>
    </source>
</evidence>
<dbReference type="PROSITE" id="PS50156">
    <property type="entry name" value="SSD"/>
    <property type="match status" value="1"/>
</dbReference>
<evidence type="ECO:0000256" key="3">
    <source>
        <dbReference type="ARBA" id="ARBA00022475"/>
    </source>
</evidence>
<evidence type="ECO:0000256" key="5">
    <source>
        <dbReference type="ARBA" id="ARBA00022989"/>
    </source>
</evidence>
<keyword evidence="4 7" id="KW-0812">Transmembrane</keyword>
<keyword evidence="5 7" id="KW-1133">Transmembrane helix</keyword>
<organism evidence="9">
    <name type="scientific">freshwater metagenome</name>
    <dbReference type="NCBI Taxonomy" id="449393"/>
    <lineage>
        <taxon>unclassified sequences</taxon>
        <taxon>metagenomes</taxon>
        <taxon>ecological metagenomes</taxon>
    </lineage>
</organism>
<comment type="subcellular location">
    <subcellularLocation>
        <location evidence="1">Cell membrane</location>
        <topology evidence="1">Multi-pass membrane protein</topology>
    </subcellularLocation>
</comment>
<protein>
    <submittedName>
        <fullName evidence="9">Unannotated protein</fullName>
    </submittedName>
</protein>
<keyword evidence="3" id="KW-1003">Cell membrane</keyword>
<comment type="similarity">
    <text evidence="2">Belongs to the resistance-nodulation-cell division (RND) (TC 2.A.6) family. MmpL subfamily.</text>
</comment>
<dbReference type="AlphaFoldDB" id="A0A6J6KE89"/>
<evidence type="ECO:0000256" key="2">
    <source>
        <dbReference type="ARBA" id="ARBA00010157"/>
    </source>
</evidence>
<keyword evidence="6 7" id="KW-0472">Membrane</keyword>
<feature type="transmembrane region" description="Helical" evidence="7">
    <location>
        <begin position="51"/>
        <end position="69"/>
    </location>
</feature>
<dbReference type="PANTHER" id="PTHR33406:SF6">
    <property type="entry name" value="MEMBRANE PROTEIN YDGH-RELATED"/>
    <property type="match status" value="1"/>
</dbReference>
<dbReference type="GO" id="GO:0005886">
    <property type="term" value="C:plasma membrane"/>
    <property type="evidence" value="ECO:0007669"/>
    <property type="project" value="UniProtKB-SubCell"/>
</dbReference>
<dbReference type="InterPro" id="IPR004869">
    <property type="entry name" value="MMPL_dom"/>
</dbReference>
<dbReference type="EMBL" id="CAEZVY010000105">
    <property type="protein sequence ID" value="CAB4647418.1"/>
    <property type="molecule type" value="Genomic_DNA"/>
</dbReference>
<accession>A0A6J6KE89</accession>
<evidence type="ECO:0000259" key="8">
    <source>
        <dbReference type="PROSITE" id="PS50156"/>
    </source>
</evidence>
<feature type="transmembrane region" description="Helical" evidence="7">
    <location>
        <begin position="108"/>
        <end position="130"/>
    </location>
</feature>
<dbReference type="Pfam" id="PF03176">
    <property type="entry name" value="MMPL"/>
    <property type="match status" value="1"/>
</dbReference>
<evidence type="ECO:0000256" key="4">
    <source>
        <dbReference type="ARBA" id="ARBA00022692"/>
    </source>
</evidence>
<dbReference type="PANTHER" id="PTHR33406">
    <property type="entry name" value="MEMBRANE PROTEIN MJ1562-RELATED"/>
    <property type="match status" value="1"/>
</dbReference>
<sequence>MLDAEGGSDEAYAAIGELREVVQGVPGASALVGGDDATRLAVKQAYERDQLLVIPLILLLVFVVLVLLLKAILAPILLLASVVLSFFSAIGASWLIFENVFGMSGLDFSVFLYSFLFLVALGVDYNIFLVSRAREEAAAMAGSVSQPTRPAMIKALGATGGVITSAGILLAAVFAVLGVLPLIALFQVGIIVGIGVLIDTLLVRTVIVPATAFIAGDAFWWPRKKMTVGKFA</sequence>
<dbReference type="InterPro" id="IPR000731">
    <property type="entry name" value="SSD"/>
</dbReference>
<feature type="domain" description="SSD" evidence="8">
    <location>
        <begin position="77"/>
        <end position="213"/>
    </location>
</feature>
<name>A0A6J6KE89_9ZZZZ</name>
<gene>
    <name evidence="9" type="ORF">UFOPK2158_00998</name>
</gene>
<evidence type="ECO:0000256" key="1">
    <source>
        <dbReference type="ARBA" id="ARBA00004651"/>
    </source>
</evidence>
<dbReference type="Gene3D" id="1.20.1640.10">
    <property type="entry name" value="Multidrug efflux transporter AcrB transmembrane domain"/>
    <property type="match status" value="1"/>
</dbReference>
<feature type="transmembrane region" description="Helical" evidence="7">
    <location>
        <begin position="76"/>
        <end position="96"/>
    </location>
</feature>
<feature type="transmembrane region" description="Helical" evidence="7">
    <location>
        <begin position="151"/>
        <end position="184"/>
    </location>
</feature>
<dbReference type="InterPro" id="IPR050545">
    <property type="entry name" value="Mycobact_MmpL"/>
</dbReference>
<dbReference type="SUPFAM" id="SSF82866">
    <property type="entry name" value="Multidrug efflux transporter AcrB transmembrane domain"/>
    <property type="match status" value="1"/>
</dbReference>
<reference evidence="9" key="1">
    <citation type="submission" date="2020-05" db="EMBL/GenBank/DDBJ databases">
        <authorList>
            <person name="Chiriac C."/>
            <person name="Salcher M."/>
            <person name="Ghai R."/>
            <person name="Kavagutti S V."/>
        </authorList>
    </citation>
    <scope>NUCLEOTIDE SEQUENCE</scope>
</reference>
<evidence type="ECO:0000256" key="7">
    <source>
        <dbReference type="SAM" id="Phobius"/>
    </source>
</evidence>
<feature type="transmembrane region" description="Helical" evidence="7">
    <location>
        <begin position="190"/>
        <end position="216"/>
    </location>
</feature>
<proteinExistence type="inferred from homology"/>